<comment type="similarity">
    <text evidence="1">Belongs to the iron-sulfur cluster assembly SufBD family.</text>
</comment>
<dbReference type="PANTHER" id="PTHR43575:SF1">
    <property type="entry name" value="PROTEIN ABCI7, CHLOROPLASTIC"/>
    <property type="match status" value="1"/>
</dbReference>
<protein>
    <submittedName>
        <fullName evidence="4">Fe-S cluster assembly protein SufD</fullName>
    </submittedName>
</protein>
<dbReference type="InterPro" id="IPR011542">
    <property type="entry name" value="SUF_FeS_clus_asmbl_SufD"/>
</dbReference>
<keyword evidence="5" id="KW-1185">Reference proteome</keyword>
<proteinExistence type="inferred from homology"/>
<dbReference type="Proteomes" id="UP000597341">
    <property type="component" value="Unassembled WGS sequence"/>
</dbReference>
<sequence length="408" mass="43775">MTVTTDSVRSALEQTPEPDKVESHLHPAGSFDVADHEVPTGREEIWRFTPLKRLKGLHADAEFMRSATSCTWNTPAGVRVEGVSGDEARALRGISGLVPNTRWAARVLAEVPASLLVDVPAETEVAEPIVVDLDGTDVSVTEAGHVALRFGAHSKAIVVLNHTGSSTIAAVVEIAVGDGADVTVVSIQDWADDAVHLSHHQARVGRDASYKHAAISFGGDLVRMDANVTYDGPGGSAELLGLYFADAGQHIEHRIFADHTAPRTKSHAVYKGALQGEKAHTVWVGNVLIRKVAEGIETYEENRNLVLTDGCQADSIPNLEIETGEIEGAGHASATARFDDNQLFYLQSRGVSEQEAQRLVVHGFFNDLIRQVGVPSIEQRLLSTVEAELAKNVLKDVGSLAAFGQDAR</sequence>
<feature type="domain" description="SUF system FeS cluster assembly SufBD core" evidence="3">
    <location>
        <begin position="142"/>
        <end position="364"/>
    </location>
</feature>
<dbReference type="SUPFAM" id="SSF101960">
    <property type="entry name" value="Stabilizer of iron transporter SufD"/>
    <property type="match status" value="1"/>
</dbReference>
<name>A0ABQ3HQC2_9ACTN</name>
<organism evidence="4 5">
    <name type="scientific">Nocardioides flavus</name>
    <name type="common">ex Wang et al. 2016</name>
    <dbReference type="NCBI Taxonomy" id="2058780"/>
    <lineage>
        <taxon>Bacteria</taxon>
        <taxon>Bacillati</taxon>
        <taxon>Actinomycetota</taxon>
        <taxon>Actinomycetes</taxon>
        <taxon>Propionibacteriales</taxon>
        <taxon>Nocardioidaceae</taxon>
        <taxon>Nocardioides</taxon>
    </lineage>
</organism>
<dbReference type="InterPro" id="IPR037284">
    <property type="entry name" value="SUF_FeS_clus_asmbl_SufBD_sf"/>
</dbReference>
<reference evidence="5" key="1">
    <citation type="journal article" date="2019" name="Int. J. Syst. Evol. Microbiol.">
        <title>The Global Catalogue of Microorganisms (GCM) 10K type strain sequencing project: providing services to taxonomists for standard genome sequencing and annotation.</title>
        <authorList>
            <consortium name="The Broad Institute Genomics Platform"/>
            <consortium name="The Broad Institute Genome Sequencing Center for Infectious Disease"/>
            <person name="Wu L."/>
            <person name="Ma J."/>
        </authorList>
    </citation>
    <scope>NUCLEOTIDE SEQUENCE [LARGE SCALE GENOMIC DNA]</scope>
    <source>
        <strain evidence="5">CGMCC 1.12791</strain>
    </source>
</reference>
<dbReference type="Pfam" id="PF01458">
    <property type="entry name" value="SUFBD_core"/>
    <property type="match status" value="1"/>
</dbReference>
<evidence type="ECO:0000259" key="3">
    <source>
        <dbReference type="Pfam" id="PF01458"/>
    </source>
</evidence>
<evidence type="ECO:0000256" key="2">
    <source>
        <dbReference type="SAM" id="MobiDB-lite"/>
    </source>
</evidence>
<dbReference type="RefSeq" id="WP_191280728.1">
    <property type="nucleotide sequence ID" value="NZ_BNAD01000014.1"/>
</dbReference>
<gene>
    <name evidence="4" type="ORF">GCM10011376_34440</name>
</gene>
<dbReference type="InterPro" id="IPR055346">
    <property type="entry name" value="Fe-S_cluster_assembly_SufBD"/>
</dbReference>
<accession>A0ABQ3HQC2</accession>
<feature type="region of interest" description="Disordered" evidence="2">
    <location>
        <begin position="1"/>
        <end position="25"/>
    </location>
</feature>
<dbReference type="InterPro" id="IPR000825">
    <property type="entry name" value="SUF_FeS_clus_asmbl_SufBD_core"/>
</dbReference>
<evidence type="ECO:0000256" key="1">
    <source>
        <dbReference type="ARBA" id="ARBA00043967"/>
    </source>
</evidence>
<dbReference type="NCBIfam" id="TIGR01981">
    <property type="entry name" value="sufD"/>
    <property type="match status" value="1"/>
</dbReference>
<evidence type="ECO:0000313" key="5">
    <source>
        <dbReference type="Proteomes" id="UP000597341"/>
    </source>
</evidence>
<comment type="caution">
    <text evidence="4">The sequence shown here is derived from an EMBL/GenBank/DDBJ whole genome shotgun (WGS) entry which is preliminary data.</text>
</comment>
<evidence type="ECO:0000313" key="4">
    <source>
        <dbReference type="EMBL" id="GHE18834.1"/>
    </source>
</evidence>
<dbReference type="PANTHER" id="PTHR43575">
    <property type="entry name" value="PROTEIN ABCI7, CHLOROPLASTIC"/>
    <property type="match status" value="1"/>
</dbReference>
<dbReference type="EMBL" id="BNAD01000014">
    <property type="protein sequence ID" value="GHE18834.1"/>
    <property type="molecule type" value="Genomic_DNA"/>
</dbReference>